<evidence type="ECO:0000313" key="1">
    <source>
        <dbReference type="EMBL" id="CAB4571733.1"/>
    </source>
</evidence>
<dbReference type="AlphaFoldDB" id="A0A6J6EBU9"/>
<protein>
    <submittedName>
        <fullName evidence="1">Unannotated protein</fullName>
    </submittedName>
</protein>
<evidence type="ECO:0000313" key="2">
    <source>
        <dbReference type="EMBL" id="CAB4673767.1"/>
    </source>
</evidence>
<accession>A0A6J6EBU9</accession>
<dbReference type="Pfam" id="PF06906">
    <property type="entry name" value="DUF1272"/>
    <property type="match status" value="1"/>
</dbReference>
<gene>
    <name evidence="1" type="ORF">UFOPK1603_01214</name>
    <name evidence="2" type="ORF">UFOPK2350_00512</name>
</gene>
<dbReference type="EMBL" id="CAEZTG010000116">
    <property type="protein sequence ID" value="CAB4571733.1"/>
    <property type="molecule type" value="Genomic_DNA"/>
</dbReference>
<dbReference type="InterPro" id="IPR010696">
    <property type="entry name" value="DUF1272"/>
</dbReference>
<organism evidence="1">
    <name type="scientific">freshwater metagenome</name>
    <dbReference type="NCBI Taxonomy" id="449393"/>
    <lineage>
        <taxon>unclassified sequences</taxon>
        <taxon>metagenomes</taxon>
        <taxon>ecological metagenomes</taxon>
    </lineage>
</organism>
<name>A0A6J6EBU9_9ZZZZ</name>
<dbReference type="EMBL" id="CAEZXE010000030">
    <property type="protein sequence ID" value="CAB4673767.1"/>
    <property type="molecule type" value="Genomic_DNA"/>
</dbReference>
<reference evidence="1" key="1">
    <citation type="submission" date="2020-05" db="EMBL/GenBank/DDBJ databases">
        <authorList>
            <person name="Chiriac C."/>
            <person name="Salcher M."/>
            <person name="Ghai R."/>
            <person name="Kavagutti S V."/>
        </authorList>
    </citation>
    <scope>NUCLEOTIDE SEQUENCE</scope>
</reference>
<sequence>MLEMRESCERCEAPLAADGVAVICSFECTFCTNCGGELENRCPNCGGELVSRPRRAA</sequence>
<proteinExistence type="predicted"/>